<gene>
    <name evidence="1" type="ORF">A5802_001069</name>
</gene>
<sequence>MDYVISKKPVKQVNHTKYTRKEIEIYCVSNDIGYEDLMIG</sequence>
<name>A0A1I4J4Q8_ENTMU</name>
<evidence type="ECO:0000313" key="1">
    <source>
        <dbReference type="EMBL" id="OTP27334.1"/>
    </source>
</evidence>
<comment type="caution">
    <text evidence="1">The sequence shown here is derived from an EMBL/GenBank/DDBJ whole genome shotgun (WGS) entry which is preliminary data.</text>
</comment>
<dbReference type="AlphaFoldDB" id="A0A1I4J4Q8"/>
<reference evidence="1 2" key="1">
    <citation type="submission" date="2017-05" db="EMBL/GenBank/DDBJ databases">
        <title>The Genome Sequence of Enterococcus mundtii 6B1_DIV0119.</title>
        <authorList>
            <consortium name="The Broad Institute Genomics Platform"/>
            <consortium name="The Broad Institute Genomic Center for Infectious Diseases"/>
            <person name="Earl A."/>
            <person name="Manson A."/>
            <person name="Schwartman J."/>
            <person name="Gilmore M."/>
            <person name="Abouelleil A."/>
            <person name="Cao P."/>
            <person name="Chapman S."/>
            <person name="Cusick C."/>
            <person name="Shea T."/>
            <person name="Young S."/>
            <person name="Neafsey D."/>
            <person name="Nusbaum C."/>
            <person name="Birren B."/>
        </authorList>
    </citation>
    <scope>NUCLEOTIDE SEQUENCE [LARGE SCALE GENOMIC DNA]</scope>
    <source>
        <strain evidence="1 2">6B1_DIV0119</strain>
    </source>
</reference>
<evidence type="ECO:0000313" key="2">
    <source>
        <dbReference type="Proteomes" id="UP000195024"/>
    </source>
</evidence>
<accession>A0A1I4J4Q8</accession>
<organism evidence="1 2">
    <name type="scientific">Enterococcus mundtii</name>
    <dbReference type="NCBI Taxonomy" id="53346"/>
    <lineage>
        <taxon>Bacteria</taxon>
        <taxon>Bacillati</taxon>
        <taxon>Bacillota</taxon>
        <taxon>Bacilli</taxon>
        <taxon>Lactobacillales</taxon>
        <taxon>Enterococcaceae</taxon>
        <taxon>Enterococcus</taxon>
    </lineage>
</organism>
<protein>
    <submittedName>
        <fullName evidence="1">Uncharacterized protein</fullName>
    </submittedName>
</protein>
<dbReference type="EMBL" id="NGMS01000001">
    <property type="protein sequence ID" value="OTP27334.1"/>
    <property type="molecule type" value="Genomic_DNA"/>
</dbReference>
<dbReference type="Proteomes" id="UP000195024">
    <property type="component" value="Unassembled WGS sequence"/>
</dbReference>
<proteinExistence type="predicted"/>